<evidence type="ECO:0000313" key="2">
    <source>
        <dbReference type="Proteomes" id="UP000632774"/>
    </source>
</evidence>
<sequence>MAINEAIEMQASVYVYDLNNTAREFGFKSDEGWELNVATQDEKVLLEKRYHPTITAKVLPETLSEMFGLVKDKLIQVKSEIRNNLQTGGTNNTELQYLIAFNPKRPRH</sequence>
<accession>A0ABR9XIG3</accession>
<dbReference type="EMBL" id="JADFFM010000001">
    <property type="protein sequence ID" value="MBE9667016.1"/>
    <property type="molecule type" value="Genomic_DNA"/>
</dbReference>
<dbReference type="RefSeq" id="WP_194106373.1">
    <property type="nucleotide sequence ID" value="NZ_JADFFM010000001.1"/>
</dbReference>
<proteinExistence type="predicted"/>
<reference evidence="1 2" key="1">
    <citation type="submission" date="2020-10" db="EMBL/GenBank/DDBJ databases">
        <title>Mucilaginibacter mali sp. nov., isolated from rhizosphere soil of apple orchard.</title>
        <authorList>
            <person name="Lee J.-S."/>
            <person name="Kim H.S."/>
            <person name="Kim J.-S."/>
        </authorList>
    </citation>
    <scope>NUCLEOTIDE SEQUENCE [LARGE SCALE GENOMIC DNA]</scope>
    <source>
        <strain evidence="1 2">KCTC 23157</strain>
    </source>
</reference>
<comment type="caution">
    <text evidence="1">The sequence shown here is derived from an EMBL/GenBank/DDBJ whole genome shotgun (WGS) entry which is preliminary data.</text>
</comment>
<dbReference type="Proteomes" id="UP000632774">
    <property type="component" value="Unassembled WGS sequence"/>
</dbReference>
<evidence type="ECO:0000313" key="1">
    <source>
        <dbReference type="EMBL" id="MBE9667016.1"/>
    </source>
</evidence>
<keyword evidence="2" id="KW-1185">Reference proteome</keyword>
<protein>
    <submittedName>
        <fullName evidence="1">Uncharacterized protein</fullName>
    </submittedName>
</protein>
<name>A0ABR9XIG3_9SPHI</name>
<gene>
    <name evidence="1" type="ORF">IRJ18_11645</name>
</gene>
<organism evidence="1 2">
    <name type="scientific">Mucilaginibacter boryungensis</name>
    <dbReference type="NCBI Taxonomy" id="768480"/>
    <lineage>
        <taxon>Bacteria</taxon>
        <taxon>Pseudomonadati</taxon>
        <taxon>Bacteroidota</taxon>
        <taxon>Sphingobacteriia</taxon>
        <taxon>Sphingobacteriales</taxon>
        <taxon>Sphingobacteriaceae</taxon>
        <taxon>Mucilaginibacter</taxon>
    </lineage>
</organism>